<keyword evidence="2" id="KW-0472">Membrane</keyword>
<feature type="compositionally biased region" description="Polar residues" evidence="1">
    <location>
        <begin position="889"/>
        <end position="899"/>
    </location>
</feature>
<evidence type="ECO:0000256" key="1">
    <source>
        <dbReference type="SAM" id="MobiDB-lite"/>
    </source>
</evidence>
<feature type="compositionally biased region" description="Acidic residues" evidence="1">
    <location>
        <begin position="638"/>
        <end position="649"/>
    </location>
</feature>
<evidence type="ECO:0000256" key="2">
    <source>
        <dbReference type="SAM" id="Phobius"/>
    </source>
</evidence>
<feature type="compositionally biased region" description="Low complexity" evidence="1">
    <location>
        <begin position="471"/>
        <end position="482"/>
    </location>
</feature>
<feature type="compositionally biased region" description="Basic residues" evidence="1">
    <location>
        <begin position="608"/>
        <end position="619"/>
    </location>
</feature>
<name>A0AAN6X074_9PEZI</name>
<feature type="compositionally biased region" description="Basic and acidic residues" evidence="1">
    <location>
        <begin position="510"/>
        <end position="521"/>
    </location>
</feature>
<feature type="compositionally biased region" description="Low complexity" evidence="1">
    <location>
        <begin position="147"/>
        <end position="206"/>
    </location>
</feature>
<feature type="compositionally biased region" description="Polar residues" evidence="1">
    <location>
        <begin position="623"/>
        <end position="634"/>
    </location>
</feature>
<reference evidence="3" key="1">
    <citation type="journal article" date="2023" name="Mol. Phylogenet. Evol.">
        <title>Genome-scale phylogeny and comparative genomics of the fungal order Sordariales.</title>
        <authorList>
            <person name="Hensen N."/>
            <person name="Bonometti L."/>
            <person name="Westerberg I."/>
            <person name="Brannstrom I.O."/>
            <person name="Guillou S."/>
            <person name="Cros-Aarteil S."/>
            <person name="Calhoun S."/>
            <person name="Haridas S."/>
            <person name="Kuo A."/>
            <person name="Mondo S."/>
            <person name="Pangilinan J."/>
            <person name="Riley R."/>
            <person name="LaButti K."/>
            <person name="Andreopoulos B."/>
            <person name="Lipzen A."/>
            <person name="Chen C."/>
            <person name="Yan M."/>
            <person name="Daum C."/>
            <person name="Ng V."/>
            <person name="Clum A."/>
            <person name="Steindorff A."/>
            <person name="Ohm R.A."/>
            <person name="Martin F."/>
            <person name="Silar P."/>
            <person name="Natvig D.O."/>
            <person name="Lalanne C."/>
            <person name="Gautier V."/>
            <person name="Ament-Velasquez S.L."/>
            <person name="Kruys A."/>
            <person name="Hutchinson M.I."/>
            <person name="Powell A.J."/>
            <person name="Barry K."/>
            <person name="Miller A.N."/>
            <person name="Grigoriev I.V."/>
            <person name="Debuchy R."/>
            <person name="Gladieux P."/>
            <person name="Hiltunen Thoren M."/>
            <person name="Johannesson H."/>
        </authorList>
    </citation>
    <scope>NUCLEOTIDE SEQUENCE</scope>
    <source>
        <strain evidence="3">PSN309</strain>
    </source>
</reference>
<accession>A0AAN6X074</accession>
<comment type="caution">
    <text evidence="3">The sequence shown here is derived from an EMBL/GenBank/DDBJ whole genome shotgun (WGS) entry which is preliminary data.</text>
</comment>
<feature type="compositionally biased region" description="Polar residues" evidence="1">
    <location>
        <begin position="744"/>
        <end position="760"/>
    </location>
</feature>
<feature type="region of interest" description="Disordered" evidence="1">
    <location>
        <begin position="457"/>
        <end position="906"/>
    </location>
</feature>
<keyword evidence="4" id="KW-1185">Reference proteome</keyword>
<dbReference type="Proteomes" id="UP001302126">
    <property type="component" value="Unassembled WGS sequence"/>
</dbReference>
<feature type="region of interest" description="Disordered" evidence="1">
    <location>
        <begin position="147"/>
        <end position="212"/>
    </location>
</feature>
<evidence type="ECO:0000313" key="3">
    <source>
        <dbReference type="EMBL" id="KAK4191569.1"/>
    </source>
</evidence>
<sequence>MLLRRTAYKPLLQYLTTTLIWTTILLGTGVDAQQTKNVTSEILNFVPTCAQECFRSFISANFDSRICGNSPSLQCLCRQTGLSGMTVGEGAVSCIVGESRFGACQGEDSTSDTSTTAYNMCIGVSRAAPRTLSTIIATLIVPTGTEPVVVPTPSRTGTASTRRTSTTAVSSTPTPTANTSTSQIVESTATESTATSSSATSTATAAPAVDEGRPELSSAQIVGISLGCAAVVVFGIVLIFVARCIRRRRYGDLEGGGSGFAKMSDSMSFGKRSRPTSAPGPQISDPIARLPAAHVYNNDSRLKQKLPTPPMVPGANQQQQEYARGPGVGLGIPPFQLFANATMVPPTPTRATASPPAAQKAPKPTVVNPPASVQTPQPQIVASSPPKPTLTLAIPPPQERVARAPRTDSVVTEFAEDGEETARSAKASASVWRPPPTDPQSATALYFADKGGNWVLRNAAASPPRPERQPQRSQQQQRQQQPNVNKRAPALPRPATREYPASPVQAELPSPEHKTRAERAQDAYLNFSPKAMPSPLRVPSKQGGPQGKLGSPIAFKDQRKEPKVSRRNPATLSPQSVEPAREQRNQAPDTYFAMIREGRKLAGGDSRSRRRSSLRRAMRRASQDSATSIESAATPQPFEDDAIIEDEPQDNLSPVAESPQTPISPGKSPVTYPRIRKRKDELLSPPPPIPQSAADRRSSRGSDNLLPPAHRYNVWHPGHSGSGGRPSQQQQQQMRGPKRPMNPSIPNRNPGQMRSGSPDTRGTAGAAPPTIEDQYFRSQKRLSNPASYWGGSPPQVQPQQQQQQYAQRYQQPQQPKPAPQEMLNGQYIPLAKRYEAYQPPPQSQPQQQQQYRPQLQEQRRPSQPQLQIQRPAPYPSPAPTNQTQTPTPVSATSSGQSSLLAKRRGTERAAALTLANANDSYAKKAAKMQWQRADAASSNGSSLPAPPITPGWVPELTPTRRGDDLFLNVR</sequence>
<evidence type="ECO:0000313" key="4">
    <source>
        <dbReference type="Proteomes" id="UP001302126"/>
    </source>
</evidence>
<dbReference type="AlphaFoldDB" id="A0AAN6X074"/>
<gene>
    <name evidence="3" type="ORF">QBC35DRAFT_291436</name>
</gene>
<feature type="compositionally biased region" description="Low complexity" evidence="1">
    <location>
        <begin position="725"/>
        <end position="735"/>
    </location>
</feature>
<feature type="compositionally biased region" description="Polar residues" evidence="1">
    <location>
        <begin position="371"/>
        <end position="382"/>
    </location>
</feature>
<keyword evidence="2" id="KW-1133">Transmembrane helix</keyword>
<reference evidence="3" key="2">
    <citation type="submission" date="2023-05" db="EMBL/GenBank/DDBJ databases">
        <authorList>
            <consortium name="Lawrence Berkeley National Laboratory"/>
            <person name="Steindorff A."/>
            <person name="Hensen N."/>
            <person name="Bonometti L."/>
            <person name="Westerberg I."/>
            <person name="Brannstrom I.O."/>
            <person name="Guillou S."/>
            <person name="Cros-Aarteil S."/>
            <person name="Calhoun S."/>
            <person name="Haridas S."/>
            <person name="Kuo A."/>
            <person name="Mondo S."/>
            <person name="Pangilinan J."/>
            <person name="Riley R."/>
            <person name="Labutti K."/>
            <person name="Andreopoulos B."/>
            <person name="Lipzen A."/>
            <person name="Chen C."/>
            <person name="Yanf M."/>
            <person name="Daum C."/>
            <person name="Ng V."/>
            <person name="Clum A."/>
            <person name="Ohm R."/>
            <person name="Martin F."/>
            <person name="Silar P."/>
            <person name="Natvig D."/>
            <person name="Lalanne C."/>
            <person name="Gautier V."/>
            <person name="Ament-Velasquez S.L."/>
            <person name="Kruys A."/>
            <person name="Hutchinson M.I."/>
            <person name="Powell A.J."/>
            <person name="Barry K."/>
            <person name="Miller A.N."/>
            <person name="Grigoriev I.V."/>
            <person name="Debuchy R."/>
            <person name="Gladieux P."/>
            <person name="Thoren M.H."/>
            <person name="Johannesson H."/>
        </authorList>
    </citation>
    <scope>NUCLEOTIDE SEQUENCE</scope>
    <source>
        <strain evidence="3">PSN309</strain>
    </source>
</reference>
<organism evidence="3 4">
    <name type="scientific">Podospora australis</name>
    <dbReference type="NCBI Taxonomy" id="1536484"/>
    <lineage>
        <taxon>Eukaryota</taxon>
        <taxon>Fungi</taxon>
        <taxon>Dikarya</taxon>
        <taxon>Ascomycota</taxon>
        <taxon>Pezizomycotina</taxon>
        <taxon>Sordariomycetes</taxon>
        <taxon>Sordariomycetidae</taxon>
        <taxon>Sordariales</taxon>
        <taxon>Podosporaceae</taxon>
        <taxon>Podospora</taxon>
    </lineage>
</organism>
<proteinExistence type="predicted"/>
<feature type="compositionally biased region" description="Low complexity" evidence="1">
    <location>
        <begin position="844"/>
        <end position="856"/>
    </location>
</feature>
<keyword evidence="2" id="KW-0812">Transmembrane</keyword>
<feature type="region of interest" description="Disordered" evidence="1">
    <location>
        <begin position="255"/>
        <end position="287"/>
    </location>
</feature>
<feature type="compositionally biased region" description="Low complexity" evidence="1">
    <location>
        <begin position="793"/>
        <end position="813"/>
    </location>
</feature>
<feature type="region of interest" description="Disordered" evidence="1">
    <location>
        <begin position="932"/>
        <end position="970"/>
    </location>
</feature>
<feature type="compositionally biased region" description="Low complexity" evidence="1">
    <location>
        <begin position="349"/>
        <end position="365"/>
    </location>
</feature>
<feature type="region of interest" description="Disordered" evidence="1">
    <location>
        <begin position="344"/>
        <end position="443"/>
    </location>
</feature>
<feature type="transmembrane region" description="Helical" evidence="2">
    <location>
        <begin position="221"/>
        <end position="242"/>
    </location>
</feature>
<evidence type="ECO:0008006" key="5">
    <source>
        <dbReference type="Google" id="ProtNLM"/>
    </source>
</evidence>
<protein>
    <recommendedName>
        <fullName evidence="5">Extracellular membrane protein CFEM domain-containing protein</fullName>
    </recommendedName>
</protein>
<feature type="compositionally biased region" description="Low complexity" evidence="1">
    <location>
        <begin position="879"/>
        <end position="888"/>
    </location>
</feature>
<dbReference type="EMBL" id="MU864358">
    <property type="protein sequence ID" value="KAK4191569.1"/>
    <property type="molecule type" value="Genomic_DNA"/>
</dbReference>